<dbReference type="InterPro" id="IPR011042">
    <property type="entry name" value="6-blade_b-propeller_TolB-like"/>
</dbReference>
<sequence length="1435" mass="161298">MSGAWSQLEQLLTCAICLDRFRNPKLLPCQHTFCGEPCMEGLVDYARRQIKCPECRAEHRIPYNGVQSFPNNVTLARFLDLHRSITGDEPEPLPSQMDRCSVCGEKSYCNRCAHCEKKVCEECGKGHLDILRREINRINTQVRRSLEKLSEHAEQANKGSEKLLQITGQIRDEITESVRRLIKDLKDKETKLLEELDEYTESETKNSSKLKTDFETELDTITSNCELVEKHITDADEWTDQELMEYKDIFLKTLDFLRNLDPDSMDYSRKIKFIQKVDLDALRRSAIEFGEIKIQSSSSNFSSPLSPSESTNNLSLPQSSLMRSQSDHRLAQFGATGSRSQRSDPLQRSYLDVTGQNRYGSDSERGSSPPGRRSGEVRFGSVHERSSRLGGSGSGGRNDSNDFSYTRGWPRPGDSDYEPSNSANFRSRFMRERIRERAGNAGAEDHSFEDHDSDTYPAHRVRFQEESPSRPKLFDTEEMINMRAPLSGLIKLIDSPHFMERLQQNEIKAKQREAEAKENENLMDSLTASTPTRVSSPQPVTATPQRPSRQISEDEIEKQKKQNQAAFSQANSNNQTIPASSVTTPTQPTVTSASNANTNQPQSPIPRSTNKSAPINRRIQSIQKEERGQSPSLPTTPTLSDDNNSESGGPTVNDDDIVTVPNSSNNNTSYSRRRIFASQGKTGSGKDCEVVKQSDNILILRKKSTIDSQDEYESSEEDDMEEEEEEEEEEEDDEESDNNGLSKRNENLKSDAKIMRTNSSDNRFNGELSISNQSNWLKPNLEALKSRQYGSMNNTNWNEDENEDSQTQTIKSKLNNCSHEKNRASEKSAPTKNIVTNSTMNEKSNVRINNSSDEEIFECETEDDEEIETDDDDDDDDRLQTAPLDLDGKNREKSSSNDDLLEFHDANDLDEISKPIESPTSNVKIDKKIEKKFANTNNNNNTNTAANHNKTKHDGEEEEVEEEEEEEETVSEDEESDNEENQKQIRAHKINVAVVFNFLNNKAFEDSDEEGTGRNNSINPLSPPITSSFKSRFNSAYQNDYNDHSISSSRQTTTTAATPTARSGYVYRTREQSPEEEPAGSLTQYLINKYGTRNNRQNALSKSKSSHVLFGRSLSSSDDDGPINPPAKLRRESINDYSFKTSPIGLTYPRNCYLQKKRVMMKIGSRGTSPSCFTWPRGVACAPDNGIVVADSSNHRVQVFDSTGRFQFEFGSYGNGEGEFDCLAGVTVNRIGHLIVSDRYNHRVQVFDATGRFLRAFGSEGRSDGKFSYPWGIATDALGFIYVCDKENHRIQVFQSDGTFVGKFGSIGSRAGMLEHPHYIAVSNMNRVIVSDSNNHRIQIFDINGRSILSFGSEGSGEGQFKFPRGVAVDDNGFIIVGDSGNNRIQIFNPDGTFIKAFGQWGSSEGEFKGLEGVAISSTGNILVCDRENHRIQIF</sequence>
<feature type="compositionally biased region" description="Acidic residues" evidence="6">
    <location>
        <begin position="708"/>
        <end position="737"/>
    </location>
</feature>
<feature type="compositionally biased region" description="Basic and acidic residues" evidence="6">
    <location>
        <begin position="886"/>
        <end position="914"/>
    </location>
</feature>
<feature type="compositionally biased region" description="Polar residues" evidence="6">
    <location>
        <begin position="595"/>
        <end position="622"/>
    </location>
</feature>
<dbReference type="Gene3D" id="2.120.10.30">
    <property type="entry name" value="TolB, C-terminal domain"/>
    <property type="match status" value="3"/>
</dbReference>
<feature type="compositionally biased region" description="Polar residues" evidence="6">
    <location>
        <begin position="756"/>
        <end position="777"/>
    </location>
</feature>
<feature type="coiled-coil region" evidence="5">
    <location>
        <begin position="128"/>
        <end position="202"/>
    </location>
</feature>
<proteinExistence type="predicted"/>
<feature type="region of interest" description="Disordered" evidence="6">
    <location>
        <begin position="1005"/>
        <end position="1082"/>
    </location>
</feature>
<evidence type="ECO:0000313" key="7">
    <source>
        <dbReference type="EMBL" id="KPM02907.1"/>
    </source>
</evidence>
<feature type="compositionally biased region" description="Acidic residues" evidence="6">
    <location>
        <begin position="956"/>
        <end position="979"/>
    </location>
</feature>
<gene>
    <name evidence="7" type="ORF">QR98_0013330</name>
</gene>
<dbReference type="CDD" id="cd16524">
    <property type="entry name" value="RING-HC_NHL-1-like"/>
    <property type="match status" value="1"/>
</dbReference>
<feature type="compositionally biased region" description="Low complexity" evidence="6">
    <location>
        <begin position="562"/>
        <end position="594"/>
    </location>
</feature>
<feature type="compositionally biased region" description="Basic and acidic residues" evidence="6">
    <location>
        <begin position="743"/>
        <end position="754"/>
    </location>
</feature>
<evidence type="ECO:0000256" key="6">
    <source>
        <dbReference type="SAM" id="MobiDB-lite"/>
    </source>
</evidence>
<evidence type="ECO:0000256" key="4">
    <source>
        <dbReference type="ARBA" id="ARBA00022833"/>
    </source>
</evidence>
<dbReference type="GO" id="GO:0043161">
    <property type="term" value="P:proteasome-mediated ubiquitin-dependent protein catabolic process"/>
    <property type="evidence" value="ECO:0007669"/>
    <property type="project" value="TreeGrafter"/>
</dbReference>
<feature type="compositionally biased region" description="Polar residues" evidence="6">
    <location>
        <begin position="335"/>
        <end position="346"/>
    </location>
</feature>
<dbReference type="FunFam" id="2.120.10.30:FF:000037">
    <property type="entry name" value="Uncharacterized protein, isoform E"/>
    <property type="match status" value="1"/>
</dbReference>
<dbReference type="SUPFAM" id="SSF101898">
    <property type="entry name" value="NHL repeat"/>
    <property type="match status" value="1"/>
</dbReference>
<feature type="compositionally biased region" description="Basic and acidic residues" evidence="6">
    <location>
        <begin position="373"/>
        <end position="387"/>
    </location>
</feature>
<dbReference type="Proteomes" id="UP000616769">
    <property type="component" value="Unassembled WGS sequence"/>
</dbReference>
<dbReference type="SUPFAM" id="SSF57850">
    <property type="entry name" value="RING/U-box"/>
    <property type="match status" value="1"/>
</dbReference>
<dbReference type="SMART" id="SM00184">
    <property type="entry name" value="RING"/>
    <property type="match status" value="1"/>
</dbReference>
<dbReference type="OrthoDB" id="342730at2759"/>
<keyword evidence="5" id="KW-0175">Coiled coil</keyword>
<evidence type="ECO:0000256" key="3">
    <source>
        <dbReference type="ARBA" id="ARBA00022771"/>
    </source>
</evidence>
<feature type="compositionally biased region" description="Polar residues" evidence="6">
    <location>
        <begin position="828"/>
        <end position="851"/>
    </location>
</feature>
<dbReference type="EMBL" id="JXLN01003300">
    <property type="protein sequence ID" value="KPM02907.1"/>
    <property type="molecule type" value="Genomic_DNA"/>
</dbReference>
<dbReference type="FunFam" id="3.30.40.10:FF:000185">
    <property type="entry name" value="RING finger protein nhl-1"/>
    <property type="match status" value="1"/>
</dbReference>
<dbReference type="InterPro" id="IPR001841">
    <property type="entry name" value="Znf_RING"/>
</dbReference>
<feature type="compositionally biased region" description="Low complexity" evidence="6">
    <location>
        <begin position="934"/>
        <end position="948"/>
    </location>
</feature>
<feature type="compositionally biased region" description="Polar residues" evidence="6">
    <location>
        <begin position="522"/>
        <end position="550"/>
    </location>
</feature>
<organism evidence="7 8">
    <name type="scientific">Sarcoptes scabiei</name>
    <name type="common">Itch mite</name>
    <name type="synonym">Acarus scabiei</name>
    <dbReference type="NCBI Taxonomy" id="52283"/>
    <lineage>
        <taxon>Eukaryota</taxon>
        <taxon>Metazoa</taxon>
        <taxon>Ecdysozoa</taxon>
        <taxon>Arthropoda</taxon>
        <taxon>Chelicerata</taxon>
        <taxon>Arachnida</taxon>
        <taxon>Acari</taxon>
        <taxon>Acariformes</taxon>
        <taxon>Sarcoptiformes</taxon>
        <taxon>Astigmata</taxon>
        <taxon>Psoroptidia</taxon>
        <taxon>Sarcoptoidea</taxon>
        <taxon>Sarcoptidae</taxon>
        <taxon>Sarcoptinae</taxon>
        <taxon>Sarcoptes</taxon>
    </lineage>
</organism>
<evidence type="ECO:0000256" key="1">
    <source>
        <dbReference type="ARBA" id="ARBA00022723"/>
    </source>
</evidence>
<dbReference type="InterPro" id="IPR001258">
    <property type="entry name" value="NHL_repeat"/>
</dbReference>
<feature type="compositionally biased region" description="Polar residues" evidence="6">
    <location>
        <begin position="805"/>
        <end position="817"/>
    </location>
</feature>
<dbReference type="PROSITE" id="PS50089">
    <property type="entry name" value="ZF_RING_2"/>
    <property type="match status" value="1"/>
</dbReference>
<dbReference type="GO" id="GO:0008270">
    <property type="term" value="F:zinc ion binding"/>
    <property type="evidence" value="ECO:0007669"/>
    <property type="project" value="UniProtKB-KW"/>
</dbReference>
<feature type="region of interest" description="Disordered" evidence="6">
    <location>
        <begin position="297"/>
        <end position="424"/>
    </location>
</feature>
<feature type="compositionally biased region" description="Basic and acidic residues" evidence="6">
    <location>
        <begin position="510"/>
        <end position="520"/>
    </location>
</feature>
<feature type="compositionally biased region" description="Basic and acidic residues" evidence="6">
    <location>
        <begin position="924"/>
        <end position="933"/>
    </location>
</feature>
<feature type="compositionally biased region" description="Polar residues" evidence="6">
    <location>
        <begin position="1013"/>
        <end position="1051"/>
    </location>
</feature>
<dbReference type="InterPro" id="IPR050952">
    <property type="entry name" value="TRIM-NHL_E3_ligases"/>
</dbReference>
<evidence type="ECO:0000256" key="2">
    <source>
        <dbReference type="ARBA" id="ARBA00022737"/>
    </source>
</evidence>
<feature type="compositionally biased region" description="Low complexity" evidence="6">
    <location>
        <begin position="1052"/>
        <end position="1061"/>
    </location>
</feature>
<dbReference type="Pfam" id="PF00097">
    <property type="entry name" value="zf-C3HC4"/>
    <property type="match status" value="1"/>
</dbReference>
<keyword evidence="2" id="KW-0677">Repeat</keyword>
<dbReference type="PANTHER" id="PTHR24104">
    <property type="entry name" value="E3 UBIQUITIN-PROTEIN LIGASE NHLRC1-RELATED"/>
    <property type="match status" value="1"/>
</dbReference>
<evidence type="ECO:0000256" key="5">
    <source>
        <dbReference type="SAM" id="Coils"/>
    </source>
</evidence>
<comment type="caution">
    <text evidence="7">The sequence shown here is derived from an EMBL/GenBank/DDBJ whole genome shotgun (WGS) entry which is preliminary data.</text>
</comment>
<name>A0A131ZW79_SARSC</name>
<dbReference type="FunFam" id="2.120.10.30:FF:000013">
    <property type="entry name" value="E3 ubiquitin-protein ligase TRIM71"/>
    <property type="match status" value="2"/>
</dbReference>
<dbReference type="PROSITE" id="PS51125">
    <property type="entry name" value="NHL"/>
    <property type="match status" value="6"/>
</dbReference>
<feature type="compositionally biased region" description="Polar residues" evidence="6">
    <location>
        <begin position="629"/>
        <end position="650"/>
    </location>
</feature>
<dbReference type="InterPro" id="IPR018957">
    <property type="entry name" value="Znf_C3HC4_RING-type"/>
</dbReference>
<dbReference type="Pfam" id="PF01436">
    <property type="entry name" value="NHL"/>
    <property type="match status" value="6"/>
</dbReference>
<dbReference type="InterPro" id="IPR013083">
    <property type="entry name" value="Znf_RING/FYVE/PHD"/>
</dbReference>
<keyword evidence="1" id="KW-0479">Metal-binding</keyword>
<dbReference type="CDD" id="cd14954">
    <property type="entry name" value="NHL_TRIM71_like"/>
    <property type="match status" value="1"/>
</dbReference>
<dbReference type="Gene3D" id="3.30.40.10">
    <property type="entry name" value="Zinc/RING finger domain, C3HC4 (zinc finger)"/>
    <property type="match status" value="1"/>
</dbReference>
<dbReference type="VEuPathDB" id="VectorBase:SSCA009508"/>
<keyword evidence="3" id="KW-0863">Zinc-finger</keyword>
<keyword evidence="4" id="KW-0862">Zinc</keyword>
<protein>
    <submittedName>
        <fullName evidence="7">Uncharacterized protein</fullName>
    </submittedName>
</protein>
<feature type="compositionally biased region" description="Low complexity" evidence="6">
    <location>
        <begin position="297"/>
        <end position="317"/>
    </location>
</feature>
<dbReference type="GO" id="GO:0061630">
    <property type="term" value="F:ubiquitin protein ligase activity"/>
    <property type="evidence" value="ECO:0007669"/>
    <property type="project" value="TreeGrafter"/>
</dbReference>
<accession>A0A131ZW79</accession>
<dbReference type="PANTHER" id="PTHR24104:SF47">
    <property type="entry name" value="E3 UBIQUITIN-PROTEIN LIGASE NHLRC1"/>
    <property type="match status" value="1"/>
</dbReference>
<reference evidence="7 8" key="1">
    <citation type="journal article" date="2015" name="Parasit. Vectors">
        <title>Draft genome of the scabies mite.</title>
        <authorList>
            <person name="Rider S.D.Jr."/>
            <person name="Morgan M.S."/>
            <person name="Arlian L.G."/>
        </authorList>
    </citation>
    <scope>NUCLEOTIDE SEQUENCE [LARGE SCALE GENOMIC DNA]</scope>
    <source>
        <strain evidence="7">Arlian Lab</strain>
    </source>
</reference>
<evidence type="ECO:0000313" key="8">
    <source>
        <dbReference type="Proteomes" id="UP000616769"/>
    </source>
</evidence>
<feature type="compositionally biased region" description="Acidic residues" evidence="6">
    <location>
        <begin position="852"/>
        <end position="877"/>
    </location>
</feature>
<feature type="region of interest" description="Disordered" evidence="6">
    <location>
        <begin position="510"/>
        <end position="982"/>
    </location>
</feature>
<dbReference type="GO" id="GO:0000209">
    <property type="term" value="P:protein polyubiquitination"/>
    <property type="evidence" value="ECO:0007669"/>
    <property type="project" value="TreeGrafter"/>
</dbReference>